<dbReference type="CTD" id="10763"/>
<feature type="compositionally biased region" description="Basic and acidic residues" evidence="5">
    <location>
        <begin position="1607"/>
        <end position="1625"/>
    </location>
</feature>
<dbReference type="RefSeq" id="XP_033779056.1">
    <property type="nucleotide sequence ID" value="XM_033923165.1"/>
</dbReference>
<dbReference type="PROSITE" id="PS51842">
    <property type="entry name" value="IF_ROD_2"/>
    <property type="match status" value="1"/>
</dbReference>
<keyword evidence="7" id="KW-1185">Reference proteome</keyword>
<evidence type="ECO:0000313" key="7">
    <source>
        <dbReference type="Proteomes" id="UP000515159"/>
    </source>
</evidence>
<dbReference type="SMART" id="SM01391">
    <property type="entry name" value="Filament"/>
    <property type="match status" value="1"/>
</dbReference>
<evidence type="ECO:0000256" key="1">
    <source>
        <dbReference type="ARBA" id="ARBA00022754"/>
    </source>
</evidence>
<feature type="region of interest" description="Disordered" evidence="5">
    <location>
        <begin position="2333"/>
        <end position="2411"/>
    </location>
</feature>
<feature type="compositionally biased region" description="Basic and acidic residues" evidence="5">
    <location>
        <begin position="2373"/>
        <end position="2383"/>
    </location>
</feature>
<feature type="compositionally biased region" description="Basic and acidic residues" evidence="5">
    <location>
        <begin position="2160"/>
        <end position="2172"/>
    </location>
</feature>
<feature type="region of interest" description="Disordered" evidence="5">
    <location>
        <begin position="735"/>
        <end position="782"/>
    </location>
</feature>
<comment type="similarity">
    <text evidence="3">Belongs to the intermediate filament family.</text>
</comment>
<feature type="region of interest" description="Disordered" evidence="5">
    <location>
        <begin position="358"/>
        <end position="381"/>
    </location>
</feature>
<feature type="region of interest" description="Disordered" evidence="5">
    <location>
        <begin position="1923"/>
        <end position="1963"/>
    </location>
</feature>
<feature type="compositionally biased region" description="Polar residues" evidence="5">
    <location>
        <begin position="604"/>
        <end position="618"/>
    </location>
</feature>
<dbReference type="SUPFAM" id="SSF64593">
    <property type="entry name" value="Intermediate filament protein, coiled coil region"/>
    <property type="match status" value="2"/>
</dbReference>
<gene>
    <name evidence="8" type="primary">NES</name>
</gene>
<dbReference type="InterPro" id="IPR039008">
    <property type="entry name" value="IF_rod_dom"/>
</dbReference>
<feature type="region of interest" description="Disordered" evidence="5">
    <location>
        <begin position="602"/>
        <end position="631"/>
    </location>
</feature>
<dbReference type="PANTHER" id="PTHR47051:SF1">
    <property type="entry name" value="NESTIN"/>
    <property type="match status" value="1"/>
</dbReference>
<feature type="compositionally biased region" description="Basic and acidic residues" evidence="5">
    <location>
        <begin position="735"/>
        <end position="746"/>
    </location>
</feature>
<dbReference type="KEGG" id="gsh:117349576"/>
<evidence type="ECO:0000256" key="3">
    <source>
        <dbReference type="RuleBase" id="RU000685"/>
    </source>
</evidence>
<dbReference type="Gene3D" id="1.20.5.1160">
    <property type="entry name" value="Vasodilator-stimulated phosphoprotein"/>
    <property type="match status" value="1"/>
</dbReference>
<feature type="domain" description="IF rod" evidence="6">
    <location>
        <begin position="16"/>
        <end position="323"/>
    </location>
</feature>
<feature type="region of interest" description="Disordered" evidence="5">
    <location>
        <begin position="2077"/>
        <end position="2205"/>
    </location>
</feature>
<dbReference type="GO" id="GO:0031730">
    <property type="term" value="F:CCR5 chemokine receptor binding"/>
    <property type="evidence" value="ECO:0007669"/>
    <property type="project" value="TreeGrafter"/>
</dbReference>
<dbReference type="GO" id="GO:0005882">
    <property type="term" value="C:intermediate filament"/>
    <property type="evidence" value="ECO:0007669"/>
    <property type="project" value="UniProtKB-KW"/>
</dbReference>
<feature type="compositionally biased region" description="Polar residues" evidence="5">
    <location>
        <begin position="1945"/>
        <end position="1958"/>
    </location>
</feature>
<accession>A0A6P8PUN6</accession>
<organism evidence="7 8">
    <name type="scientific">Geotrypetes seraphini</name>
    <name type="common">Gaboon caecilian</name>
    <name type="synonym">Caecilia seraphini</name>
    <dbReference type="NCBI Taxonomy" id="260995"/>
    <lineage>
        <taxon>Eukaryota</taxon>
        <taxon>Metazoa</taxon>
        <taxon>Chordata</taxon>
        <taxon>Craniata</taxon>
        <taxon>Vertebrata</taxon>
        <taxon>Euteleostomi</taxon>
        <taxon>Amphibia</taxon>
        <taxon>Gymnophiona</taxon>
        <taxon>Geotrypetes</taxon>
    </lineage>
</organism>
<feature type="region of interest" description="Disordered" evidence="5">
    <location>
        <begin position="1711"/>
        <end position="1730"/>
    </location>
</feature>
<dbReference type="GO" id="GO:0030844">
    <property type="term" value="P:positive regulation of intermediate filament depolymerization"/>
    <property type="evidence" value="ECO:0007669"/>
    <property type="project" value="TreeGrafter"/>
</dbReference>
<feature type="region of interest" description="Disordered" evidence="5">
    <location>
        <begin position="458"/>
        <end position="488"/>
    </location>
</feature>
<feature type="compositionally biased region" description="Basic and acidic residues" evidence="5">
    <location>
        <begin position="759"/>
        <end position="769"/>
    </location>
</feature>
<keyword evidence="1 3" id="KW-0403">Intermediate filament</keyword>
<dbReference type="PANTHER" id="PTHR47051">
    <property type="entry name" value="NESTIN"/>
    <property type="match status" value="1"/>
</dbReference>
<feature type="compositionally biased region" description="Basic and acidic residues" evidence="5">
    <location>
        <begin position="1658"/>
        <end position="1684"/>
    </location>
</feature>
<feature type="coiled-coil region" evidence="4">
    <location>
        <begin position="200"/>
        <end position="294"/>
    </location>
</feature>
<dbReference type="InterPro" id="IPR018039">
    <property type="entry name" value="IF_conserved"/>
</dbReference>
<evidence type="ECO:0000256" key="4">
    <source>
        <dbReference type="SAM" id="Coils"/>
    </source>
</evidence>
<feature type="compositionally biased region" description="Basic and acidic residues" evidence="5">
    <location>
        <begin position="1930"/>
        <end position="1944"/>
    </location>
</feature>
<dbReference type="Gene3D" id="1.20.5.170">
    <property type="match status" value="1"/>
</dbReference>
<feature type="coiled-coil region" evidence="4">
    <location>
        <begin position="20"/>
        <end position="169"/>
    </location>
</feature>
<feature type="compositionally biased region" description="Polar residues" evidence="5">
    <location>
        <begin position="458"/>
        <end position="467"/>
    </location>
</feature>
<dbReference type="FunFam" id="1.20.5.170:FF:000081">
    <property type="entry name" value="Nestin"/>
    <property type="match status" value="1"/>
</dbReference>
<dbReference type="OrthoDB" id="8886319at2759"/>
<feature type="compositionally biased region" description="Basic and acidic residues" evidence="5">
    <location>
        <begin position="1711"/>
        <end position="1725"/>
    </location>
</feature>
<name>A0A6P8PUN6_GEOSA</name>
<evidence type="ECO:0000256" key="2">
    <source>
        <dbReference type="ARBA" id="ARBA00023054"/>
    </source>
</evidence>
<dbReference type="PROSITE" id="PS00226">
    <property type="entry name" value="IF_ROD_1"/>
    <property type="match status" value="1"/>
</dbReference>
<feature type="compositionally biased region" description="Polar residues" evidence="5">
    <location>
        <begin position="2174"/>
        <end position="2184"/>
    </location>
</feature>
<keyword evidence="2 4" id="KW-0175">Coiled coil</keyword>
<dbReference type="InterPro" id="IPR031211">
    <property type="entry name" value="Nestin"/>
</dbReference>
<dbReference type="Proteomes" id="UP000515159">
    <property type="component" value="Chromosome 16"/>
</dbReference>
<evidence type="ECO:0000259" key="6">
    <source>
        <dbReference type="PROSITE" id="PS51842"/>
    </source>
</evidence>
<dbReference type="GeneID" id="117349576"/>
<dbReference type="InParanoid" id="A0A6P8PUN6"/>
<sequence>MLNMESYLASMALGEESLQMWDLNKRLEVYLSRVKSLEEENEFLRAEIQSLKGNQVDKSWRTKYEEEINALRATLEESFSKKSQVEMARDNLYEEIQYVKSRCQKEKLAQEEAKKELLESKKILEEEGRAQIWLKEKATQLEKELETLLEVHEQEKSGLEQEMVTFSQRLENFRVVPVTFHPVEVEDYSKQLSEIWKGAVETYKNEVSVLEVNLSEAKEKLWKVAEEKSQNQLQLQKLEKELLSLKMQKDVLEEHLSKDWQNQRQEAEKFQSEIELLEQEKQNLRVQIAQILEDRQQLMHLKMSLSLEVATYRTLLEAESTRLQMPAADYKATTAFREAKKELGSSKLQTVVPEARRSVSREYRLSSTPVQREERRPLPKKAPNAFLSIKPTISPKGGSPVTREFQKVNSVLQSHSLKYTSVSGLKKDAAIKTEYGQEPPRTDEVITKAKVESTSKLFSQSLPQVGSETERLPSPETVSYSEREQAETGLEVKAHQTLVEEFHKDIKEFNKDDQEEQFNNETMPLSVTQLVTETLEAAMKTIKESDGEFKPFHSFAPDIKPGSLKAKEASCDLSSYDQEINGNSPSVKADTHVEMIQEEHVQGYDSQMPTSISASTTDPKAEASDAAASDQGHNFENWFQEADTGNSKELESSYLEKGEKSMKEQDSTKQKIEAVLDIPFTIERCETNPSEDVISSRHAAFDKEEPNLLSTENYEESEVISSYVVGSLSEHFKMPQETERDSHDMSTSDQDGPSSVEVGLEKFDRKETEFELSTTEMSEGEKAEELASILQGNDFESQNEVQESELLKVGMQAGEDVKYHESFFADTEEKLSHVNGDNVSIEQDQESKLGKLPDKEDIGFENATDITEVTSEQNIESQLFFADTEENLSHVNGDNVSIEQDHESKLEKLADKESIEFENATYITEVTSDSEQNIESQSFFADTEENLSHVNGDNVSIEQDHESKLGKLPDKEDIGFENATDITEVTSEQNIESQSFFADTEENLSHDNGDNISIDQDHESKLEKLADKEGIDFENATDITEVTSEQNIESQSFFADTEENLSHVNGDKVSIEQDHESKLGKLPDKEDIGFENATDITEVISEQNIESQSFFADTEENLSHVNGDNISIDQDHESKLGKLADKEGIDFENATDITEVTSEQNIESQSFFADTEEKLSHVNGDNVSIEQDQESKLGKLADKEDIDFENATDITEVTSEQNIESQSLFADTEEKLSHVNGDNVSIEQDQESKLGKLADKEGIDFENATDITEVTSEQNIESQSFFADTEEKLSHLNGDNLSIEQDQEKKLGKSADKEDIDFENATDITEVTSEQNIESQSLFADTEEKLSHVNGDNVSIEQDQESKLGKLADKEGIDFENATDITEVTSEQNIESQSFFADTEEKLSHLNGDNLSIEQDQEKKLGKSADKEDIDFENATDITEVTSEQNIESQSLFADTEEKLSHVNGDNVSIEQDQESKLGKLADKEDIGFENATDITEVTSQQNAESLFVQETLDTTKDNTEGHENVELEEDIVGQENQTETSNILEYEDLRVETVKEKENTDLREDPFGQDIMGHETLSVEANAMKLEVIGNDEGKENCERWLPTEIDSKREDSKQDHSETEKNGNFDLSYETTGEDPSEASRKRKDHPSDMADNLDSELRVVSDKEDVQEYAEEKPPTDDRNPVQEMETNTSFVQDAFLEEYMDITREYKEDQSPSVQDVKETSVLENSEEQMMALDESKKTEQCKDMPTGLEIQEELPEVQKLGDSALTSIAYQIKNEYSDPEDSAESQEDVSLNEFQTIKIKEQELEISKEYILDQTLPDTTPLPTFDDEKVDIDVAVTEEDVYLCTEGAIDFISTSEEFPISLQGTQDQIDPMTSQTTLKVEEDVVDEHQSILNRNIDNAGHIPFDHIHYQEIHDLEGSEASDNSLIRDESTAQKDDRNTYSKPNFSETTSTSLYPEMSPDKVIGYKQNEEEAYSLDAKSDDEVEIVLEEAEDNEESKVRESYPEVSEQHDLECKQDDFSKEHVLMYGETDDVEIVKESSSDLNYSSCVEAESIQSVSAPGTLEDILQRDETLQENEKEETVIPGSENSVSSVKEEESLSVTRIDCSSELDLDIRGLPDGKNGLGASQCNDDRNALSSSQELEEKSSSENMNDYDPLPREEQASDFHTDALSSSDISNQSDEAEHPAQDEDIVTDQQQSLERGTLQEQVVQHIEKALLSEMEFAVENNSAENNNTKEQIVLHTEMLNGYSYLEQSKNTTVDDQRSTEKRDGDIMSTPGVEEFAETVLTQELDKDKIFLFPTSEVKSDGLFQTLLETSDKEAKRLDEVLFLASDDEENQHRSGDNRGPEAEGTEDDLSNIIDTPYAKGKYVRDQHLRTETNQHGSETLAGPGAEFHPENEDSWSSEDD</sequence>
<dbReference type="Pfam" id="PF00038">
    <property type="entry name" value="Filament"/>
    <property type="match status" value="1"/>
</dbReference>
<evidence type="ECO:0000256" key="5">
    <source>
        <dbReference type="SAM" id="MobiDB-lite"/>
    </source>
</evidence>
<reference evidence="8" key="1">
    <citation type="submission" date="2025-08" db="UniProtKB">
        <authorList>
            <consortium name="RefSeq"/>
        </authorList>
    </citation>
    <scope>IDENTIFICATION</scope>
</reference>
<dbReference type="GO" id="GO:0019215">
    <property type="term" value="F:intermediate filament binding"/>
    <property type="evidence" value="ECO:0007669"/>
    <property type="project" value="InterPro"/>
</dbReference>
<feature type="region of interest" description="Disordered" evidence="5">
    <location>
        <begin position="1598"/>
        <end position="1687"/>
    </location>
</feature>
<feature type="compositionally biased region" description="Basic and acidic residues" evidence="5">
    <location>
        <begin position="2341"/>
        <end position="2352"/>
    </location>
</feature>
<proteinExistence type="inferred from homology"/>
<protein>
    <submittedName>
        <fullName evidence="8">Nestin</fullName>
    </submittedName>
</protein>
<evidence type="ECO:0000313" key="8">
    <source>
        <dbReference type="RefSeq" id="XP_033779056.1"/>
    </source>
</evidence>